<evidence type="ECO:0000256" key="2">
    <source>
        <dbReference type="ARBA" id="ARBA00006997"/>
    </source>
</evidence>
<evidence type="ECO:0000256" key="7">
    <source>
        <dbReference type="ARBA" id="ARBA00022777"/>
    </source>
</evidence>
<dbReference type="Proteomes" id="UP000221653">
    <property type="component" value="Unassembled WGS sequence"/>
</dbReference>
<dbReference type="Gene3D" id="3.40.50.300">
    <property type="entry name" value="P-loop containing nucleotide triphosphate hydrolases"/>
    <property type="match status" value="1"/>
</dbReference>
<name>A0A2A9DR28_9CORY</name>
<keyword evidence="6 11" id="KW-0547">Nucleotide-binding</keyword>
<dbReference type="PRINTS" id="PR01100">
    <property type="entry name" value="SHIKIMTKNASE"/>
</dbReference>
<dbReference type="STRING" id="1724.GCA_001044175_00384"/>
<feature type="binding site" evidence="11">
    <location>
        <position position="139"/>
    </location>
    <ligand>
        <name>substrate</name>
    </ligand>
</feature>
<evidence type="ECO:0000256" key="9">
    <source>
        <dbReference type="ARBA" id="ARBA00023141"/>
    </source>
</evidence>
<dbReference type="PROSITE" id="PS01128">
    <property type="entry name" value="SHIKIMATE_KINASE"/>
    <property type="match status" value="1"/>
</dbReference>
<dbReference type="GO" id="GO:0005524">
    <property type="term" value="F:ATP binding"/>
    <property type="evidence" value="ECO:0007669"/>
    <property type="project" value="UniProtKB-UniRule"/>
</dbReference>
<evidence type="ECO:0000256" key="5">
    <source>
        <dbReference type="ARBA" id="ARBA00022679"/>
    </source>
</evidence>
<dbReference type="Pfam" id="PF01202">
    <property type="entry name" value="SKI"/>
    <property type="match status" value="1"/>
</dbReference>
<feature type="binding site" evidence="11">
    <location>
        <position position="83"/>
    </location>
    <ligand>
        <name>substrate</name>
    </ligand>
</feature>
<accession>A0A2A9DR28</accession>
<keyword evidence="11" id="KW-0963">Cytoplasm</keyword>
<keyword evidence="11" id="KW-0460">Magnesium</keyword>
<proteinExistence type="inferred from homology"/>
<comment type="catalytic activity">
    <reaction evidence="10 11">
        <text>shikimate + ATP = 3-phosphoshikimate + ADP + H(+)</text>
        <dbReference type="Rhea" id="RHEA:13121"/>
        <dbReference type="ChEBI" id="CHEBI:15378"/>
        <dbReference type="ChEBI" id="CHEBI:30616"/>
        <dbReference type="ChEBI" id="CHEBI:36208"/>
        <dbReference type="ChEBI" id="CHEBI:145989"/>
        <dbReference type="ChEBI" id="CHEBI:456216"/>
        <dbReference type="EC" id="2.7.1.71"/>
    </reaction>
</comment>
<dbReference type="AlphaFoldDB" id="A0A2A9DR28"/>
<gene>
    <name evidence="11" type="primary">aroK</name>
    <name evidence="13" type="ORF">ATK06_1754</name>
</gene>
<evidence type="ECO:0000256" key="11">
    <source>
        <dbReference type="HAMAP-Rule" id="MF_00109"/>
    </source>
</evidence>
<dbReference type="EMBL" id="PDJF01000001">
    <property type="protein sequence ID" value="PFG28635.1"/>
    <property type="molecule type" value="Genomic_DNA"/>
</dbReference>
<keyword evidence="9 11" id="KW-0057">Aromatic amino acid biosynthesis</keyword>
<dbReference type="GO" id="GO:0009423">
    <property type="term" value="P:chorismate biosynthetic process"/>
    <property type="evidence" value="ECO:0007669"/>
    <property type="project" value="UniProtKB-UniRule"/>
</dbReference>
<dbReference type="CDD" id="cd00464">
    <property type="entry name" value="SK"/>
    <property type="match status" value="1"/>
</dbReference>
<sequence length="177" mass="19071">MSTGTRPVVVLIGPPGAGKTTIARRLARVLNQPSADTDHMIEERYGAACGEVFSRLGEESFRTVEAEVVEEALGLPGVVSLGGGAVETPEVRSMLRNHTVVWIDVSAEEGTRRTSGNATRPILAADNPLEHYQGILHRREPLYREVSDFRVRTDGVPPAQLVGTILNMIDAASGDED</sequence>
<feature type="binding site" evidence="11">
    <location>
        <position position="62"/>
    </location>
    <ligand>
        <name>substrate</name>
    </ligand>
</feature>
<comment type="cofactor">
    <cofactor evidence="11">
        <name>Mg(2+)</name>
        <dbReference type="ChEBI" id="CHEBI:18420"/>
    </cofactor>
    <text evidence="11">Binds 1 Mg(2+) ion per subunit.</text>
</comment>
<dbReference type="GO" id="GO:0004765">
    <property type="term" value="F:shikimate kinase activity"/>
    <property type="evidence" value="ECO:0007669"/>
    <property type="project" value="UniProtKB-UniRule"/>
</dbReference>
<keyword evidence="4 11" id="KW-0028">Amino-acid biosynthesis</keyword>
<evidence type="ECO:0000256" key="4">
    <source>
        <dbReference type="ARBA" id="ARBA00022605"/>
    </source>
</evidence>
<reference evidence="13 14" key="1">
    <citation type="submission" date="2017-10" db="EMBL/GenBank/DDBJ databases">
        <title>Sequencing the genomes of 1000 actinobacteria strains.</title>
        <authorList>
            <person name="Klenk H.-P."/>
        </authorList>
    </citation>
    <scope>NUCLEOTIDE SEQUENCE [LARGE SCALE GENOMIC DNA]</scope>
    <source>
        <strain evidence="13 14">DSM 20688</strain>
    </source>
</reference>
<feature type="binding site" evidence="11">
    <location>
        <begin position="16"/>
        <end position="21"/>
    </location>
    <ligand>
        <name>ATP</name>
        <dbReference type="ChEBI" id="CHEBI:30616"/>
    </ligand>
</feature>
<dbReference type="PANTHER" id="PTHR21087:SF16">
    <property type="entry name" value="SHIKIMATE KINASE 1, CHLOROPLASTIC"/>
    <property type="match status" value="1"/>
</dbReference>
<keyword evidence="14" id="KW-1185">Reference proteome</keyword>
<dbReference type="SMART" id="SM00382">
    <property type="entry name" value="AAA"/>
    <property type="match status" value="1"/>
</dbReference>
<protein>
    <recommendedName>
        <fullName evidence="3 11">Shikimate kinase</fullName>
        <shortName evidence="11">SK</shortName>
        <ecNumber evidence="3 11">2.7.1.71</ecNumber>
    </recommendedName>
</protein>
<dbReference type="InterPro" id="IPR031322">
    <property type="entry name" value="Shikimate/glucono_kinase"/>
</dbReference>
<dbReference type="SUPFAM" id="SSF52540">
    <property type="entry name" value="P-loop containing nucleoside triphosphate hydrolases"/>
    <property type="match status" value="1"/>
</dbReference>
<comment type="function">
    <text evidence="11">Catalyzes the specific phosphorylation of the 3-hydroxyl group of shikimic acid using ATP as a cosubstrate.</text>
</comment>
<dbReference type="InterPro" id="IPR027417">
    <property type="entry name" value="P-loop_NTPase"/>
</dbReference>
<dbReference type="UniPathway" id="UPA00053">
    <property type="reaction ID" value="UER00088"/>
</dbReference>
<comment type="subunit">
    <text evidence="11">Monomer.</text>
</comment>
<comment type="pathway">
    <text evidence="1 11">Metabolic intermediate biosynthesis; chorismate biosynthesis; chorismate from D-erythrose 4-phosphate and phosphoenolpyruvate: step 5/7.</text>
</comment>
<evidence type="ECO:0000256" key="8">
    <source>
        <dbReference type="ARBA" id="ARBA00022840"/>
    </source>
</evidence>
<comment type="caution">
    <text evidence="11">Lacks conserved residue(s) required for the propagation of feature annotation.</text>
</comment>
<evidence type="ECO:0000256" key="1">
    <source>
        <dbReference type="ARBA" id="ARBA00004842"/>
    </source>
</evidence>
<keyword evidence="5 11" id="KW-0808">Transferase</keyword>
<dbReference type="InterPro" id="IPR023000">
    <property type="entry name" value="Shikimate_kinase_CS"/>
</dbReference>
<evidence type="ECO:0000313" key="13">
    <source>
        <dbReference type="EMBL" id="PFG28635.1"/>
    </source>
</evidence>
<dbReference type="GO" id="GO:0009073">
    <property type="term" value="P:aromatic amino acid family biosynthetic process"/>
    <property type="evidence" value="ECO:0007669"/>
    <property type="project" value="UniProtKB-KW"/>
</dbReference>
<dbReference type="GO" id="GO:0000287">
    <property type="term" value="F:magnesium ion binding"/>
    <property type="evidence" value="ECO:0007669"/>
    <property type="project" value="UniProtKB-UniRule"/>
</dbReference>
<organism evidence="13 14">
    <name type="scientific">Corynebacterium renale</name>
    <dbReference type="NCBI Taxonomy" id="1724"/>
    <lineage>
        <taxon>Bacteria</taxon>
        <taxon>Bacillati</taxon>
        <taxon>Actinomycetota</taxon>
        <taxon>Actinomycetes</taxon>
        <taxon>Mycobacteriales</taxon>
        <taxon>Corynebacteriaceae</taxon>
        <taxon>Corynebacterium</taxon>
    </lineage>
</organism>
<dbReference type="InterPro" id="IPR000623">
    <property type="entry name" value="Shikimate_kinase/TSH1"/>
</dbReference>
<comment type="subcellular location">
    <subcellularLocation>
        <location evidence="11">Cytoplasm</location>
    </subcellularLocation>
</comment>
<evidence type="ECO:0000256" key="10">
    <source>
        <dbReference type="ARBA" id="ARBA00048567"/>
    </source>
</evidence>
<dbReference type="HAMAP" id="MF_00109">
    <property type="entry name" value="Shikimate_kinase"/>
    <property type="match status" value="1"/>
</dbReference>
<dbReference type="GO" id="GO:0005829">
    <property type="term" value="C:cytosol"/>
    <property type="evidence" value="ECO:0007669"/>
    <property type="project" value="TreeGrafter"/>
</dbReference>
<feature type="domain" description="AAA+ ATPase" evidence="12">
    <location>
        <begin position="5"/>
        <end position="157"/>
    </location>
</feature>
<comment type="caution">
    <text evidence="13">The sequence shown here is derived from an EMBL/GenBank/DDBJ whole genome shotgun (WGS) entry which is preliminary data.</text>
</comment>
<feature type="binding site" evidence="11">
    <location>
        <position position="38"/>
    </location>
    <ligand>
        <name>substrate</name>
    </ligand>
</feature>
<keyword evidence="11" id="KW-0479">Metal-binding</keyword>
<comment type="similarity">
    <text evidence="2 11">Belongs to the shikimate kinase family.</text>
</comment>
<dbReference type="PANTHER" id="PTHR21087">
    <property type="entry name" value="SHIKIMATE KINASE"/>
    <property type="match status" value="1"/>
</dbReference>
<feature type="binding site" evidence="11">
    <location>
        <position position="120"/>
    </location>
    <ligand>
        <name>ATP</name>
        <dbReference type="ChEBI" id="CHEBI:30616"/>
    </ligand>
</feature>
<dbReference type="InterPro" id="IPR003593">
    <property type="entry name" value="AAA+_ATPase"/>
</dbReference>
<dbReference type="EC" id="2.7.1.71" evidence="3 11"/>
<dbReference type="OrthoDB" id="9800332at2"/>
<evidence type="ECO:0000256" key="3">
    <source>
        <dbReference type="ARBA" id="ARBA00012154"/>
    </source>
</evidence>
<keyword evidence="7 11" id="KW-0418">Kinase</keyword>
<keyword evidence="8 11" id="KW-0067">ATP-binding</keyword>
<feature type="binding site" evidence="11">
    <location>
        <position position="20"/>
    </location>
    <ligand>
        <name>Mg(2+)</name>
        <dbReference type="ChEBI" id="CHEBI:18420"/>
    </ligand>
</feature>
<evidence type="ECO:0000256" key="6">
    <source>
        <dbReference type="ARBA" id="ARBA00022741"/>
    </source>
</evidence>
<dbReference type="GO" id="GO:0008652">
    <property type="term" value="P:amino acid biosynthetic process"/>
    <property type="evidence" value="ECO:0007669"/>
    <property type="project" value="UniProtKB-KW"/>
</dbReference>
<evidence type="ECO:0000313" key="14">
    <source>
        <dbReference type="Proteomes" id="UP000221653"/>
    </source>
</evidence>
<dbReference type="RefSeq" id="WP_048381567.1">
    <property type="nucleotide sequence ID" value="NZ_LDYE01000011.1"/>
</dbReference>
<evidence type="ECO:0000259" key="12">
    <source>
        <dbReference type="SMART" id="SM00382"/>
    </source>
</evidence>